<dbReference type="EMBL" id="QKWJ01000002">
    <property type="protein sequence ID" value="RDK11752.1"/>
    <property type="molecule type" value="Genomic_DNA"/>
</dbReference>
<evidence type="ECO:0000259" key="1">
    <source>
        <dbReference type="SMART" id="SM00912"/>
    </source>
</evidence>
<dbReference type="Pfam" id="PF05860">
    <property type="entry name" value="TPS"/>
    <property type="match status" value="1"/>
</dbReference>
<sequence>MNKNIHRLVFNAARGMLVAVQDSATGHGKGRQGNAGRGGQGTAFVPVQWLTVLAASMMGLPVLEDRSAHAQTLPIHVDKTVPGQRHVVGVAANGVPVVNIASPNRDGGTSVNNFTQYNVGPAGVVLNNSGASSQSRIAGWVQGNMMLGNQHASNIVVQVTQPNPSQLLGAQEIAGNRANLIMVNPAGVYCSGCGTINADRFTLSTGRPVFGADGNLTGFDVREGNISIGGQGLSSPQAQVDLLARSINVNAELWARHLTAVTGTNQVDYQTLNAAPQAGTGPAPQFALDASGLGSMFSGAVRLIGTEQGVGFNLGGGITARAGDIVVENNGDVRVLAGGRLQADGSASVAGTNIDNADAATLDNTRGEVTSGDTAQLNVGASFNADGLLAANASLDIQGTSLTGDGTVQSQGKLSARLTSDFHNTGKLSAGKNVTFDTSGDVTNDGVITAGEGLAVSARNVTNSGELFGQVSNTIHADQAIANSGLIDGGAVRVEAGTTVTNLGRIYGDTLAIGAGLTILNEINPATGNGAVIASRSGDVDLGAPEIVNREHSLIYSAQDLNAGGALDTSGKAAGQASTLTNASATIDVARDANLNVAMASDGLAQAAPVLS</sequence>
<dbReference type="NCBIfam" id="TIGR01901">
    <property type="entry name" value="adhes_NPXG"/>
    <property type="match status" value="1"/>
</dbReference>
<dbReference type="InterPro" id="IPR011050">
    <property type="entry name" value="Pectin_lyase_fold/virulence"/>
</dbReference>
<dbReference type="SUPFAM" id="SSF51126">
    <property type="entry name" value="Pectin lyase-like"/>
    <property type="match status" value="1"/>
</dbReference>
<dbReference type="AlphaFoldDB" id="A0A370P1M1"/>
<reference evidence="2 3" key="1">
    <citation type="submission" date="2018-06" db="EMBL/GenBank/DDBJ databases">
        <authorList>
            <person name="Feng T."/>
            <person name="Jeon C.O."/>
        </authorList>
    </citation>
    <scope>NUCLEOTIDE SEQUENCE [LARGE SCALE GENOMIC DNA]</scope>
    <source>
        <strain evidence="2 3">S23</strain>
    </source>
</reference>
<comment type="caution">
    <text evidence="2">The sequence shown here is derived from an EMBL/GenBank/DDBJ whole genome shotgun (WGS) entry which is preliminary data.</text>
</comment>
<feature type="domain" description="Filamentous haemagglutinin FhaB/tRNA nuclease CdiA-like TPS" evidence="1">
    <location>
        <begin position="92"/>
        <end position="213"/>
    </location>
</feature>
<proteinExistence type="predicted"/>
<protein>
    <recommendedName>
        <fullName evidence="1">Filamentous haemagglutinin FhaB/tRNA nuclease CdiA-like TPS domain-containing protein</fullName>
    </recommendedName>
</protein>
<keyword evidence="3" id="KW-1185">Reference proteome</keyword>
<name>A0A370P1M1_9BURK</name>
<dbReference type="RefSeq" id="WP_115013026.1">
    <property type="nucleotide sequence ID" value="NZ_QKWJ01000002.1"/>
</dbReference>
<evidence type="ECO:0000313" key="3">
    <source>
        <dbReference type="Proteomes" id="UP000255165"/>
    </source>
</evidence>
<dbReference type="InterPro" id="IPR008638">
    <property type="entry name" value="FhaB/CdiA-like_TPS"/>
</dbReference>
<dbReference type="InterPro" id="IPR012334">
    <property type="entry name" value="Pectin_lyas_fold"/>
</dbReference>
<evidence type="ECO:0000313" key="2">
    <source>
        <dbReference type="EMBL" id="RDK11752.1"/>
    </source>
</evidence>
<dbReference type="InterPro" id="IPR024973">
    <property type="entry name" value="ESPR"/>
</dbReference>
<dbReference type="Pfam" id="PF13018">
    <property type="entry name" value="ESPR"/>
    <property type="match status" value="1"/>
</dbReference>
<gene>
    <name evidence="2" type="ORF">DN412_02280</name>
</gene>
<organism evidence="2 3">
    <name type="scientific">Cupriavidus lacunae</name>
    <dbReference type="NCBI Taxonomy" id="2666307"/>
    <lineage>
        <taxon>Bacteria</taxon>
        <taxon>Pseudomonadati</taxon>
        <taxon>Pseudomonadota</taxon>
        <taxon>Betaproteobacteria</taxon>
        <taxon>Burkholderiales</taxon>
        <taxon>Burkholderiaceae</taxon>
        <taxon>Cupriavidus</taxon>
    </lineage>
</organism>
<dbReference type="SMART" id="SM00912">
    <property type="entry name" value="Haemagg_act"/>
    <property type="match status" value="1"/>
</dbReference>
<dbReference type="Proteomes" id="UP000255165">
    <property type="component" value="Unassembled WGS sequence"/>
</dbReference>
<accession>A0A370P1M1</accession>
<dbReference type="Gene3D" id="2.160.20.10">
    <property type="entry name" value="Single-stranded right-handed beta-helix, Pectin lyase-like"/>
    <property type="match status" value="1"/>
</dbReference>